<gene>
    <name evidence="14" type="ordered locus">Sinac_3138</name>
</gene>
<evidence type="ECO:0000256" key="6">
    <source>
        <dbReference type="ARBA" id="ARBA00022723"/>
    </source>
</evidence>
<accession>L0DFI9</accession>
<dbReference type="OrthoDB" id="166377at2"/>
<feature type="transmembrane region" description="Helical" evidence="12">
    <location>
        <begin position="160"/>
        <end position="180"/>
    </location>
</feature>
<protein>
    <submittedName>
        <fullName evidence="14">Zn-dependent protease</fullName>
    </submittedName>
</protein>
<dbReference type="HOGENOM" id="CLU_080388_1_0_0"/>
<evidence type="ECO:0000256" key="7">
    <source>
        <dbReference type="ARBA" id="ARBA00022801"/>
    </source>
</evidence>
<dbReference type="InterPro" id="IPR008915">
    <property type="entry name" value="Peptidase_M50"/>
</dbReference>
<dbReference type="Pfam" id="PF02163">
    <property type="entry name" value="Peptidase_M50"/>
    <property type="match status" value="1"/>
</dbReference>
<evidence type="ECO:0000256" key="11">
    <source>
        <dbReference type="ARBA" id="ARBA00023136"/>
    </source>
</evidence>
<keyword evidence="7" id="KW-0378">Hydrolase</keyword>
<feature type="transmembrane region" description="Helical" evidence="12">
    <location>
        <begin position="40"/>
        <end position="57"/>
    </location>
</feature>
<feature type="domain" description="Peptidase M50" evidence="13">
    <location>
        <begin position="47"/>
        <end position="200"/>
    </location>
</feature>
<feature type="transmembrane region" description="Helical" evidence="12">
    <location>
        <begin position="200"/>
        <end position="220"/>
    </location>
</feature>
<dbReference type="AlphaFoldDB" id="L0DFI9"/>
<evidence type="ECO:0000313" key="15">
    <source>
        <dbReference type="Proteomes" id="UP000010798"/>
    </source>
</evidence>
<comment type="subcellular location">
    <subcellularLocation>
        <location evidence="2">Membrane</location>
        <topology evidence="2">Multi-pass membrane protein</topology>
    </subcellularLocation>
</comment>
<keyword evidence="15" id="KW-1185">Reference proteome</keyword>
<keyword evidence="11 12" id="KW-0472">Membrane</keyword>
<keyword evidence="4 14" id="KW-0645">Protease</keyword>
<dbReference type="RefSeq" id="WP_015246559.1">
    <property type="nucleotide sequence ID" value="NC_019892.1"/>
</dbReference>
<proteinExistence type="inferred from homology"/>
<comment type="similarity">
    <text evidence="3">Belongs to the peptidase M50B family.</text>
</comment>
<dbReference type="Proteomes" id="UP000010798">
    <property type="component" value="Chromosome"/>
</dbReference>
<keyword evidence="8" id="KW-0862">Zinc</keyword>
<keyword evidence="6" id="KW-0479">Metal-binding</keyword>
<evidence type="ECO:0000259" key="13">
    <source>
        <dbReference type="Pfam" id="PF02163"/>
    </source>
</evidence>
<dbReference type="PANTHER" id="PTHR39188">
    <property type="entry name" value="MEMBRANE-ASSOCIATED ZINC METALLOPROTEASE M50B"/>
    <property type="match status" value="1"/>
</dbReference>
<keyword evidence="9 12" id="KW-1133">Transmembrane helix</keyword>
<dbReference type="KEGG" id="saci:Sinac_3138"/>
<evidence type="ECO:0000313" key="14">
    <source>
        <dbReference type="EMBL" id="AGA27411.1"/>
    </source>
</evidence>
<name>L0DFI9_SINAD</name>
<reference evidence="14 15" key="1">
    <citation type="submission" date="2012-02" db="EMBL/GenBank/DDBJ databases">
        <title>Complete sequence of chromosome of Singulisphaera acidiphila DSM 18658.</title>
        <authorList>
            <consortium name="US DOE Joint Genome Institute (JGI-PGF)"/>
            <person name="Lucas S."/>
            <person name="Copeland A."/>
            <person name="Lapidus A."/>
            <person name="Glavina del Rio T."/>
            <person name="Dalin E."/>
            <person name="Tice H."/>
            <person name="Bruce D."/>
            <person name="Goodwin L."/>
            <person name="Pitluck S."/>
            <person name="Peters L."/>
            <person name="Ovchinnikova G."/>
            <person name="Chertkov O."/>
            <person name="Kyrpides N."/>
            <person name="Mavromatis K."/>
            <person name="Ivanova N."/>
            <person name="Brettin T."/>
            <person name="Detter J.C."/>
            <person name="Han C."/>
            <person name="Larimer F."/>
            <person name="Land M."/>
            <person name="Hauser L."/>
            <person name="Markowitz V."/>
            <person name="Cheng J.-F."/>
            <person name="Hugenholtz P."/>
            <person name="Woyke T."/>
            <person name="Wu D."/>
            <person name="Tindall B."/>
            <person name="Pomrenke H."/>
            <person name="Brambilla E."/>
            <person name="Klenk H.-P."/>
            <person name="Eisen J.A."/>
        </authorList>
    </citation>
    <scope>NUCLEOTIDE SEQUENCE [LARGE SCALE GENOMIC DNA]</scope>
    <source>
        <strain evidence="15">ATCC BAA-1392 / DSM 18658 / VKM B-2454 / MOB10</strain>
    </source>
</reference>
<dbReference type="STRING" id="886293.Sinac_3138"/>
<evidence type="ECO:0000256" key="5">
    <source>
        <dbReference type="ARBA" id="ARBA00022692"/>
    </source>
</evidence>
<dbReference type="GO" id="GO:0016020">
    <property type="term" value="C:membrane"/>
    <property type="evidence" value="ECO:0007669"/>
    <property type="project" value="UniProtKB-SubCell"/>
</dbReference>
<dbReference type="GO" id="GO:0046872">
    <property type="term" value="F:metal ion binding"/>
    <property type="evidence" value="ECO:0007669"/>
    <property type="project" value="UniProtKB-KW"/>
</dbReference>
<feature type="transmembrane region" description="Helical" evidence="12">
    <location>
        <begin position="12"/>
        <end position="34"/>
    </location>
</feature>
<evidence type="ECO:0000256" key="4">
    <source>
        <dbReference type="ARBA" id="ARBA00022670"/>
    </source>
</evidence>
<keyword evidence="10" id="KW-0482">Metalloprotease</keyword>
<dbReference type="EMBL" id="CP003364">
    <property type="protein sequence ID" value="AGA27411.1"/>
    <property type="molecule type" value="Genomic_DNA"/>
</dbReference>
<evidence type="ECO:0000256" key="12">
    <source>
        <dbReference type="SAM" id="Phobius"/>
    </source>
</evidence>
<feature type="transmembrane region" description="Helical" evidence="12">
    <location>
        <begin position="98"/>
        <end position="127"/>
    </location>
</feature>
<evidence type="ECO:0000256" key="1">
    <source>
        <dbReference type="ARBA" id="ARBA00001947"/>
    </source>
</evidence>
<evidence type="ECO:0000256" key="3">
    <source>
        <dbReference type="ARBA" id="ARBA00007931"/>
    </source>
</evidence>
<comment type="cofactor">
    <cofactor evidence="1">
        <name>Zn(2+)</name>
        <dbReference type="ChEBI" id="CHEBI:29105"/>
    </cofactor>
</comment>
<dbReference type="eggNOG" id="COG1994">
    <property type="taxonomic scope" value="Bacteria"/>
</dbReference>
<evidence type="ECO:0000256" key="10">
    <source>
        <dbReference type="ARBA" id="ARBA00023049"/>
    </source>
</evidence>
<organism evidence="14 15">
    <name type="scientific">Singulisphaera acidiphila (strain ATCC BAA-1392 / DSM 18658 / VKM B-2454 / MOB10)</name>
    <dbReference type="NCBI Taxonomy" id="886293"/>
    <lineage>
        <taxon>Bacteria</taxon>
        <taxon>Pseudomonadati</taxon>
        <taxon>Planctomycetota</taxon>
        <taxon>Planctomycetia</taxon>
        <taxon>Isosphaerales</taxon>
        <taxon>Isosphaeraceae</taxon>
        <taxon>Singulisphaera</taxon>
    </lineage>
</organism>
<dbReference type="GO" id="GO:0008237">
    <property type="term" value="F:metallopeptidase activity"/>
    <property type="evidence" value="ECO:0007669"/>
    <property type="project" value="UniProtKB-KW"/>
</dbReference>
<keyword evidence="5 12" id="KW-0812">Transmembrane</keyword>
<dbReference type="GO" id="GO:0006508">
    <property type="term" value="P:proteolysis"/>
    <property type="evidence" value="ECO:0007669"/>
    <property type="project" value="UniProtKB-KW"/>
</dbReference>
<dbReference type="PANTHER" id="PTHR39188:SF3">
    <property type="entry name" value="STAGE IV SPORULATION PROTEIN FB"/>
    <property type="match status" value="1"/>
</dbReference>
<evidence type="ECO:0000256" key="9">
    <source>
        <dbReference type="ARBA" id="ARBA00022989"/>
    </source>
</evidence>
<sequence length="263" mass="29579">MLGLAAPTPYDLRFRLLGIPVRVHPLFWLIMAVLSGGENHLPEVLIFIGCAFLSILVHEYGHGLVSRFYGHPPAEIVLFWMGGYCACDLGRQRPWHRLAVLVAGPGAGFLLLGVLFLVGKVFLGISFADDLELVQTMVGLSSGHNLSMAYFMLSRTVQSIYWVMTVINLMWGLLNLLPILPLDGGRILEVCLTMLNPRQGMRWAHIVSLLTAGSLAMVFFRWNQTGPGIWFAYFAFQNYQVLQALHQTAKYGQVEDDADWWRR</sequence>
<evidence type="ECO:0000256" key="2">
    <source>
        <dbReference type="ARBA" id="ARBA00004141"/>
    </source>
</evidence>
<evidence type="ECO:0000256" key="8">
    <source>
        <dbReference type="ARBA" id="ARBA00022833"/>
    </source>
</evidence>